<evidence type="ECO:0000313" key="4">
    <source>
        <dbReference type="Proteomes" id="UP000199069"/>
    </source>
</evidence>
<dbReference type="OMA" id="SASGECH"/>
<name>A0A0K3C7Z0_RHOTO</name>
<gene>
    <name evidence="2" type="primary">FGENESH: predicted gene_3.126</name>
    <name evidence="3" type="ORF">AAT19DRAFT_12892</name>
    <name evidence="2" type="ORF">BN2166_0016750</name>
</gene>
<accession>A0A0K3C7Z0</accession>
<dbReference type="Proteomes" id="UP000239560">
    <property type="component" value="Unassembled WGS sequence"/>
</dbReference>
<dbReference type="AlphaFoldDB" id="A0A0K3C7Z0"/>
<dbReference type="EMBL" id="CWKI01000003">
    <property type="protein sequence ID" value="CTR05814.1"/>
    <property type="molecule type" value="Genomic_DNA"/>
</dbReference>
<organism evidence="2 4">
    <name type="scientific">Rhodotorula toruloides</name>
    <name type="common">Yeast</name>
    <name type="synonym">Rhodosporidium toruloides</name>
    <dbReference type="NCBI Taxonomy" id="5286"/>
    <lineage>
        <taxon>Eukaryota</taxon>
        <taxon>Fungi</taxon>
        <taxon>Dikarya</taxon>
        <taxon>Basidiomycota</taxon>
        <taxon>Pucciniomycotina</taxon>
        <taxon>Microbotryomycetes</taxon>
        <taxon>Sporidiobolales</taxon>
        <taxon>Sporidiobolaceae</taxon>
        <taxon>Rhodotorula</taxon>
    </lineage>
</organism>
<reference evidence="3 5" key="2">
    <citation type="journal article" date="2018" name="Elife">
        <title>Functional genomics of lipid metabolism in the oleaginous yeast Rhodosporidium toruloides.</title>
        <authorList>
            <person name="Coradetti S.T."/>
            <person name="Pinel D."/>
            <person name="Geiselman G."/>
            <person name="Ito M."/>
            <person name="Mondo S."/>
            <person name="Reilly M.C."/>
            <person name="Cheng Y.F."/>
            <person name="Bauer S."/>
            <person name="Grigoriev I."/>
            <person name="Gladden J.M."/>
            <person name="Simmons B.A."/>
            <person name="Brem R."/>
            <person name="Arkin A.P."/>
            <person name="Skerker J.M."/>
        </authorList>
    </citation>
    <scope>NUCLEOTIDE SEQUENCE [LARGE SCALE GENOMIC DNA]</scope>
    <source>
        <strain evidence="3 5">NBRC 0880</strain>
    </source>
</reference>
<dbReference type="EMBL" id="LCTV02000003">
    <property type="protein sequence ID" value="PRQ75870.1"/>
    <property type="molecule type" value="Genomic_DNA"/>
</dbReference>
<evidence type="ECO:0000313" key="3">
    <source>
        <dbReference type="EMBL" id="PRQ75870.1"/>
    </source>
</evidence>
<dbReference type="OrthoDB" id="10261040at2759"/>
<dbReference type="Proteomes" id="UP000199069">
    <property type="component" value="Unassembled WGS sequence"/>
</dbReference>
<proteinExistence type="predicted"/>
<evidence type="ECO:0000313" key="2">
    <source>
        <dbReference type="EMBL" id="CTR05814.1"/>
    </source>
</evidence>
<feature type="region of interest" description="Disordered" evidence="1">
    <location>
        <begin position="76"/>
        <end position="106"/>
    </location>
</feature>
<keyword evidence="4" id="KW-1185">Reference proteome</keyword>
<feature type="compositionally biased region" description="Basic and acidic residues" evidence="1">
    <location>
        <begin position="94"/>
        <end position="106"/>
    </location>
</feature>
<protein>
    <submittedName>
        <fullName evidence="2">Uncharacterized protein</fullName>
    </submittedName>
</protein>
<reference evidence="2 4" key="1">
    <citation type="submission" date="2015-07" db="EMBL/GenBank/DDBJ databases">
        <authorList>
            <person name="Cajimat M.N.B."/>
            <person name="Milazzo M.L."/>
            <person name="Fulhorst C.F."/>
        </authorList>
    </citation>
    <scope>NUCLEOTIDE SEQUENCE [LARGE SCALE GENOMIC DNA]</scope>
    <source>
        <strain evidence="2">Single colony</strain>
    </source>
</reference>
<sequence>MPSLAQSPEQHLAQLSSALSTLSRTRQAVPSLVASVSAPLAPLDRANFYRSASGECHAAIKQLAEELNQLEDVLKEAEESERKDPKGIIVRPVSKRDRPTATKGADPWERVGEILGGAAASADVKGKGKQPYRPRFDIPSSPQALADLAQRWQADHPRVRIELAGAASAEQRRMTVRLRGVLRAVVELRWEAQDAGSRSCAADWVCVYSLKEDRPPYLPSRFSLFQSLTNDAMDILDRCRQRRAEGERVASVEELLAFLSDPPLPF</sequence>
<feature type="compositionally biased region" description="Basic and acidic residues" evidence="1">
    <location>
        <begin position="76"/>
        <end position="86"/>
    </location>
</feature>
<evidence type="ECO:0000256" key="1">
    <source>
        <dbReference type="SAM" id="MobiDB-lite"/>
    </source>
</evidence>
<evidence type="ECO:0000313" key="5">
    <source>
        <dbReference type="Proteomes" id="UP000239560"/>
    </source>
</evidence>